<dbReference type="CDD" id="cd23285">
    <property type="entry name" value="beta-trefoil_MIR_PMT4-like"/>
    <property type="match status" value="1"/>
</dbReference>
<feature type="transmembrane region" description="Helical" evidence="14">
    <location>
        <begin position="703"/>
        <end position="725"/>
    </location>
</feature>
<dbReference type="PANTHER" id="PTHR10050:SF51">
    <property type="entry name" value="PROTEIN O-MANNOSYL-TRANSFERASE 1"/>
    <property type="match status" value="1"/>
</dbReference>
<dbReference type="InterPro" id="IPR003342">
    <property type="entry name" value="ArnT-like_N"/>
</dbReference>
<sequence length="796" mass="90665">MSGLSQRRGGRAPVSPNPRRSARQTASPTRSDQYRAAPVEQDASEQLDDPHKAQLVYANGSARIRRDDQSMLPEHEPVDKPAVDVLVVCLLTLLAALLRFYRIDHPSGVVFDEVHFGKFASYYIRGEFFFDVHPPLAKLMLAFAGWLVGYDGHFEFENIGDDYIANNVPYISLRALPALLGTLTVPVIYGIMRESGYPRIVGILSASLLLFDNAHIVQSRLILLDAPLILFMALSLYCYVRFHKLRYHEFSPEWWFWLFGTGVFLSLTISCKMVGLFTFFTVGTAVVIDLWKLLDVRRGYTMNHVGKHFAARALALIVAPFLLYLFWFWVHFAVLTKSGPGDEFMTPAFQETLMGSPLMLQSLEVRYYDSVIIQHKQTKAFLHSHVDKYPLRYDDGRISSQGQQVTGYPFNDTNNHWQILPTKQLPDTGRGRLVRNHDIIRLLHVNTDTVLLTHDVASPLMQTNTEFTTWPIQDETRYNDTTFELDIDGGHEGQQFKSKSHHFKLIHVPTRVAMWSHPDPLPTWAFKQQEVNGNKALTDKTNAWFVDEILLDPLSSDPRLQQSTEVPKPKKLSFFRKWLELQVAMLQHNAGLTDSHPYATGPINWPFLLSGISFWTSPPDDRQQIYLIGNVVGWWFSIMAMSVFVGILGADQIARRRGLYPLPEAVRDRMYNSTGFFLVAWATHYFPFYLMTRQLFLHHYLPAHLASTLAAGAIFNFIATETINFPVSITGPSSPQRPREHAQVSLAMRVCVLVIVALLAITFVYFAPFTYGTPGLDPEGINRRRILSSWTVHFAK</sequence>
<evidence type="ECO:0000256" key="7">
    <source>
        <dbReference type="ARBA" id="ARBA00022737"/>
    </source>
</evidence>
<keyword evidence="10 14" id="KW-0472">Membrane</keyword>
<feature type="region of interest" description="Disordered" evidence="15">
    <location>
        <begin position="1"/>
        <end position="51"/>
    </location>
</feature>
<evidence type="ECO:0000256" key="6">
    <source>
        <dbReference type="ARBA" id="ARBA00022692"/>
    </source>
</evidence>
<dbReference type="SUPFAM" id="SSF82109">
    <property type="entry name" value="MIR domain"/>
    <property type="match status" value="1"/>
</dbReference>
<evidence type="ECO:0000256" key="8">
    <source>
        <dbReference type="ARBA" id="ARBA00022824"/>
    </source>
</evidence>
<feature type="transmembrane region" description="Helical" evidence="14">
    <location>
        <begin position="746"/>
        <end position="767"/>
    </location>
</feature>
<evidence type="ECO:0000256" key="14">
    <source>
        <dbReference type="RuleBase" id="RU367007"/>
    </source>
</evidence>
<dbReference type="EC" id="2.4.1.109" evidence="14"/>
<dbReference type="Pfam" id="PF02815">
    <property type="entry name" value="MIR"/>
    <property type="match status" value="1"/>
</dbReference>
<keyword evidence="18" id="KW-1185">Reference proteome</keyword>
<feature type="transmembrane region" description="Helical" evidence="14">
    <location>
        <begin position="671"/>
        <end position="691"/>
    </location>
</feature>
<dbReference type="PANTHER" id="PTHR10050">
    <property type="entry name" value="DOLICHYL-PHOSPHATE-MANNOSE--PROTEIN MANNOSYLTRANSFERASE"/>
    <property type="match status" value="1"/>
</dbReference>
<feature type="domain" description="MIR" evidence="16">
    <location>
        <begin position="362"/>
        <end position="422"/>
    </location>
</feature>
<protein>
    <recommendedName>
        <fullName evidence="14">Dolichyl-phosphate-mannose--protein mannosyltransferase</fullName>
        <ecNumber evidence="14">2.4.1.109</ecNumber>
    </recommendedName>
</protein>
<reference evidence="17 18" key="1">
    <citation type="journal article" date="2011" name="J. Gen. Appl. Microbiol.">
        <title>Draft genome sequencing of the enigmatic basidiomycete Mixia osmundae.</title>
        <authorList>
            <person name="Nishida H."/>
            <person name="Nagatsuka Y."/>
            <person name="Sugiyama J."/>
        </authorList>
    </citation>
    <scope>NUCLEOTIDE SEQUENCE [LARGE SCALE GENOMIC DNA]</scope>
    <source>
        <strain evidence="18">CBS 9802 / IAM 14324 / JCM 22182 / KY 12970</strain>
    </source>
</reference>
<feature type="domain" description="MIR" evidence="16">
    <location>
        <begin position="493"/>
        <end position="549"/>
    </location>
</feature>
<feature type="transmembrane region" description="Helical" evidence="14">
    <location>
        <begin position="254"/>
        <end position="270"/>
    </location>
</feature>
<dbReference type="HOGENOM" id="CLU_008438_0_0_1"/>
<evidence type="ECO:0000256" key="3">
    <source>
        <dbReference type="ARBA" id="ARBA00007222"/>
    </source>
</evidence>
<dbReference type="eggNOG" id="KOG3359">
    <property type="taxonomic scope" value="Eukaryota"/>
</dbReference>
<evidence type="ECO:0000256" key="15">
    <source>
        <dbReference type="SAM" id="MobiDB-lite"/>
    </source>
</evidence>
<dbReference type="Pfam" id="PF16192">
    <property type="entry name" value="PMT_4TMC"/>
    <property type="match status" value="1"/>
</dbReference>
<evidence type="ECO:0000256" key="13">
    <source>
        <dbReference type="ARBA" id="ARBA00045102"/>
    </source>
</evidence>
<evidence type="ECO:0000256" key="4">
    <source>
        <dbReference type="ARBA" id="ARBA00022676"/>
    </source>
</evidence>
<dbReference type="InParanoid" id="G7E8V6"/>
<feature type="transmembrane region" description="Helical" evidence="14">
    <location>
        <begin position="128"/>
        <end position="148"/>
    </location>
</feature>
<dbReference type="Gene3D" id="2.80.10.50">
    <property type="match status" value="1"/>
</dbReference>
<evidence type="ECO:0000256" key="11">
    <source>
        <dbReference type="ARBA" id="ARBA00023180"/>
    </source>
</evidence>
<name>G7E8V6_MIXOS</name>
<keyword evidence="8 14" id="KW-0256">Endoplasmic reticulum</keyword>
<feature type="transmembrane region" description="Helical" evidence="14">
    <location>
        <begin position="632"/>
        <end position="650"/>
    </location>
</feature>
<dbReference type="Pfam" id="PF02366">
    <property type="entry name" value="PMT"/>
    <property type="match status" value="1"/>
</dbReference>
<keyword evidence="11" id="KW-0325">Glycoprotein</keyword>
<dbReference type="InterPro" id="IPR032421">
    <property type="entry name" value="PMT_4TMC"/>
</dbReference>
<evidence type="ECO:0000313" key="18">
    <source>
        <dbReference type="Proteomes" id="UP000009131"/>
    </source>
</evidence>
<dbReference type="Proteomes" id="UP000009131">
    <property type="component" value="Unassembled WGS sequence"/>
</dbReference>
<comment type="pathway">
    <text evidence="2 14">Protein modification; protein glycosylation.</text>
</comment>
<comment type="caution">
    <text evidence="17">The sequence shown here is derived from an EMBL/GenBank/DDBJ whole genome shotgun (WGS) entry which is preliminary data.</text>
</comment>
<dbReference type="InterPro" id="IPR036300">
    <property type="entry name" value="MIR_dom_sf"/>
</dbReference>
<dbReference type="FunCoup" id="G7E8V6">
    <property type="interactions" value="181"/>
</dbReference>
<evidence type="ECO:0000256" key="1">
    <source>
        <dbReference type="ARBA" id="ARBA00004477"/>
    </source>
</evidence>
<dbReference type="PROSITE" id="PS50919">
    <property type="entry name" value="MIR"/>
    <property type="match status" value="2"/>
</dbReference>
<evidence type="ECO:0000313" key="17">
    <source>
        <dbReference type="EMBL" id="GAA99574.1"/>
    </source>
</evidence>
<organism evidence="17 18">
    <name type="scientific">Mixia osmundae (strain CBS 9802 / IAM 14324 / JCM 22182 / KY 12970)</name>
    <dbReference type="NCBI Taxonomy" id="764103"/>
    <lineage>
        <taxon>Eukaryota</taxon>
        <taxon>Fungi</taxon>
        <taxon>Dikarya</taxon>
        <taxon>Basidiomycota</taxon>
        <taxon>Pucciniomycotina</taxon>
        <taxon>Mixiomycetes</taxon>
        <taxon>Mixiales</taxon>
        <taxon>Mixiaceae</taxon>
        <taxon>Mixia</taxon>
    </lineage>
</organism>
<dbReference type="SMART" id="SM00472">
    <property type="entry name" value="MIR"/>
    <property type="match status" value="3"/>
</dbReference>
<keyword evidence="9 14" id="KW-1133">Transmembrane helix</keyword>
<evidence type="ECO:0000256" key="12">
    <source>
        <dbReference type="ARBA" id="ARBA00045085"/>
    </source>
</evidence>
<dbReference type="RefSeq" id="XP_014568796.1">
    <property type="nucleotide sequence ID" value="XM_014713310.1"/>
</dbReference>
<keyword evidence="7" id="KW-0677">Repeat</keyword>
<evidence type="ECO:0000259" key="16">
    <source>
        <dbReference type="PROSITE" id="PS50919"/>
    </source>
</evidence>
<feature type="transmembrane region" description="Helical" evidence="14">
    <location>
        <begin position="222"/>
        <end position="242"/>
    </location>
</feature>
<reference evidence="17 18" key="2">
    <citation type="journal article" date="2012" name="Open Biol.">
        <title>Characteristics of nucleosomes and linker DNA regions on the genome of the basidiomycete Mixia osmundae revealed by mono- and dinucleosome mapping.</title>
        <authorList>
            <person name="Nishida H."/>
            <person name="Kondo S."/>
            <person name="Matsumoto T."/>
            <person name="Suzuki Y."/>
            <person name="Yoshikawa H."/>
            <person name="Taylor T.D."/>
            <person name="Sugiyama J."/>
        </authorList>
    </citation>
    <scope>NUCLEOTIDE SEQUENCE [LARGE SCALE GENOMIC DNA]</scope>
    <source>
        <strain evidence="18">CBS 9802 / IAM 14324 / JCM 22182 / KY 12970</strain>
    </source>
</reference>
<keyword evidence="4 14" id="KW-0328">Glycosyltransferase</keyword>
<evidence type="ECO:0000256" key="5">
    <source>
        <dbReference type="ARBA" id="ARBA00022679"/>
    </source>
</evidence>
<comment type="similarity">
    <text evidence="3 14">Belongs to the glycosyltransferase 39 family.</text>
</comment>
<dbReference type="GO" id="GO:0005789">
    <property type="term" value="C:endoplasmic reticulum membrane"/>
    <property type="evidence" value="ECO:0007669"/>
    <property type="project" value="UniProtKB-SubCell"/>
</dbReference>
<feature type="transmembrane region" description="Helical" evidence="14">
    <location>
        <begin position="314"/>
        <end position="335"/>
    </location>
</feature>
<dbReference type="AlphaFoldDB" id="G7E8V6"/>
<comment type="catalytic activity">
    <reaction evidence="13 14">
        <text>a di-trans,poly-cis-dolichyl beta-D-mannosyl phosphate + L-seryl-[protein] = 3-O-(alpha-D-mannosyl)-L-seryl-[protein] + a di-trans,poly-cis-dolichyl phosphate + H(+)</text>
        <dbReference type="Rhea" id="RHEA:17377"/>
        <dbReference type="Rhea" id="RHEA-COMP:9863"/>
        <dbReference type="Rhea" id="RHEA-COMP:13546"/>
        <dbReference type="Rhea" id="RHEA-COMP:19498"/>
        <dbReference type="Rhea" id="RHEA-COMP:19501"/>
        <dbReference type="ChEBI" id="CHEBI:15378"/>
        <dbReference type="ChEBI" id="CHEBI:29999"/>
        <dbReference type="ChEBI" id="CHEBI:57683"/>
        <dbReference type="ChEBI" id="CHEBI:58211"/>
        <dbReference type="ChEBI" id="CHEBI:137321"/>
        <dbReference type="EC" id="2.4.1.109"/>
    </reaction>
</comment>
<dbReference type="STRING" id="764103.G7E8V6"/>
<proteinExistence type="inferred from homology"/>
<comment type="subcellular location">
    <subcellularLocation>
        <location evidence="1 14">Endoplasmic reticulum membrane</location>
        <topology evidence="1 14">Multi-pass membrane protein</topology>
    </subcellularLocation>
</comment>
<dbReference type="InterPro" id="IPR016093">
    <property type="entry name" value="MIR_motif"/>
</dbReference>
<dbReference type="UniPathway" id="UPA00378"/>
<dbReference type="GO" id="GO:0004169">
    <property type="term" value="F:dolichyl-phosphate-mannose-protein mannosyltransferase activity"/>
    <property type="evidence" value="ECO:0007669"/>
    <property type="project" value="UniProtKB-UniRule"/>
</dbReference>
<evidence type="ECO:0000256" key="10">
    <source>
        <dbReference type="ARBA" id="ARBA00023136"/>
    </source>
</evidence>
<evidence type="ECO:0000256" key="2">
    <source>
        <dbReference type="ARBA" id="ARBA00004922"/>
    </source>
</evidence>
<dbReference type="OrthoDB" id="292747at2759"/>
<dbReference type="InterPro" id="IPR027005">
    <property type="entry name" value="PMT-like"/>
</dbReference>
<keyword evidence="5 14" id="KW-0808">Transferase</keyword>
<dbReference type="EMBL" id="BABT02000220">
    <property type="protein sequence ID" value="GAA99574.1"/>
    <property type="molecule type" value="Genomic_DNA"/>
</dbReference>
<feature type="transmembrane region" description="Helical" evidence="14">
    <location>
        <begin position="168"/>
        <end position="189"/>
    </location>
</feature>
<comment type="function">
    <text evidence="14">Transfers mannose from Dol-P-mannose to Ser or Thr residues on proteins.</text>
</comment>
<dbReference type="OMA" id="NCHLNAP"/>
<accession>G7E8V6</accession>
<evidence type="ECO:0000256" key="9">
    <source>
        <dbReference type="ARBA" id="ARBA00022989"/>
    </source>
</evidence>
<dbReference type="FunFam" id="2.80.10.50:FF:000044">
    <property type="entry name" value="Dolichyl-phosphate-mannose-protein mannosyltransferase 4"/>
    <property type="match status" value="1"/>
</dbReference>
<keyword evidence="6 14" id="KW-0812">Transmembrane</keyword>
<comment type="catalytic activity">
    <reaction evidence="12 14">
        <text>a di-trans,poly-cis-dolichyl beta-D-mannosyl phosphate + L-threonyl-[protein] = 3-O-(alpha-D-mannosyl)-L-threonyl-[protein] + a di-trans,poly-cis-dolichyl phosphate + H(+)</text>
        <dbReference type="Rhea" id="RHEA:53396"/>
        <dbReference type="Rhea" id="RHEA-COMP:11060"/>
        <dbReference type="Rhea" id="RHEA-COMP:13547"/>
        <dbReference type="Rhea" id="RHEA-COMP:19498"/>
        <dbReference type="Rhea" id="RHEA-COMP:19501"/>
        <dbReference type="ChEBI" id="CHEBI:15378"/>
        <dbReference type="ChEBI" id="CHEBI:30013"/>
        <dbReference type="ChEBI" id="CHEBI:57683"/>
        <dbReference type="ChEBI" id="CHEBI:58211"/>
        <dbReference type="ChEBI" id="CHEBI:137323"/>
        <dbReference type="EC" id="2.4.1.109"/>
    </reaction>
</comment>
<gene>
    <name evidence="17" type="primary">Mo06275</name>
    <name evidence="17" type="ORF">E5Q_06275</name>
</gene>